<name>A0A3L8PLF6_9ACTN</name>
<evidence type="ECO:0000313" key="3">
    <source>
        <dbReference type="Proteomes" id="UP000282515"/>
    </source>
</evidence>
<dbReference type="RefSeq" id="WP_121794250.1">
    <property type="nucleotide sequence ID" value="NZ_RDBF01000005.1"/>
</dbReference>
<evidence type="ECO:0000313" key="2">
    <source>
        <dbReference type="EMBL" id="RLV56054.1"/>
    </source>
</evidence>
<feature type="region of interest" description="Disordered" evidence="1">
    <location>
        <begin position="1"/>
        <end position="84"/>
    </location>
</feature>
<feature type="compositionally biased region" description="Basic and acidic residues" evidence="1">
    <location>
        <begin position="213"/>
        <end position="225"/>
    </location>
</feature>
<organism evidence="2 3">
    <name type="scientific">Aeromicrobium phragmitis</name>
    <dbReference type="NCBI Taxonomy" id="2478914"/>
    <lineage>
        <taxon>Bacteria</taxon>
        <taxon>Bacillati</taxon>
        <taxon>Actinomycetota</taxon>
        <taxon>Actinomycetes</taxon>
        <taxon>Propionibacteriales</taxon>
        <taxon>Nocardioidaceae</taxon>
        <taxon>Aeromicrobium</taxon>
    </lineage>
</organism>
<evidence type="ECO:0008006" key="4">
    <source>
        <dbReference type="Google" id="ProtNLM"/>
    </source>
</evidence>
<evidence type="ECO:0000256" key="1">
    <source>
        <dbReference type="SAM" id="MobiDB-lite"/>
    </source>
</evidence>
<dbReference type="Proteomes" id="UP000282515">
    <property type="component" value="Unassembled WGS sequence"/>
</dbReference>
<accession>A0A3L8PLF6</accession>
<comment type="caution">
    <text evidence="2">The sequence shown here is derived from an EMBL/GenBank/DDBJ whole genome shotgun (WGS) entry which is preliminary data.</text>
</comment>
<keyword evidence="3" id="KW-1185">Reference proteome</keyword>
<dbReference type="OrthoDB" id="4949368at2"/>
<dbReference type="EMBL" id="RDBF01000005">
    <property type="protein sequence ID" value="RLV56054.1"/>
    <property type="molecule type" value="Genomic_DNA"/>
</dbReference>
<protein>
    <recommendedName>
        <fullName evidence="4">Scaffolding protein</fullName>
    </recommendedName>
</protein>
<feature type="compositionally biased region" description="Basic and acidic residues" evidence="1">
    <location>
        <begin position="52"/>
        <end position="65"/>
    </location>
</feature>
<feature type="region of interest" description="Disordered" evidence="1">
    <location>
        <begin position="170"/>
        <end position="239"/>
    </location>
</feature>
<reference evidence="2 3" key="1">
    <citation type="submission" date="2018-10" db="EMBL/GenBank/DDBJ databases">
        <title>Aeromicrobium sp. 9W16Y-2 whole genome shotgun sequence.</title>
        <authorList>
            <person name="Li F."/>
        </authorList>
    </citation>
    <scope>NUCLEOTIDE SEQUENCE [LARGE SCALE GENOMIC DNA]</scope>
    <source>
        <strain evidence="2 3">9W16Y-2</strain>
    </source>
</reference>
<feature type="compositionally biased region" description="Basic and acidic residues" evidence="1">
    <location>
        <begin position="73"/>
        <end position="84"/>
    </location>
</feature>
<proteinExistence type="predicted"/>
<dbReference type="AlphaFoldDB" id="A0A3L8PLF6"/>
<feature type="compositionally biased region" description="Low complexity" evidence="1">
    <location>
        <begin position="1"/>
        <end position="32"/>
    </location>
</feature>
<gene>
    <name evidence="2" type="ORF">D9V41_09200</name>
</gene>
<sequence length="239" mass="25516">MTEAAPETQTTTTDGTSGEATTTATTTPPEGGQSPQGKDNGSDDLVEAIRSNPEKAKAEIERLRQENASARTNAKEQAAEEARKGVLEDIAKALGFKDGEKAPTVDELKQQLTEQTTKTEQASAAYRDTQAELVVWRNATDLGVDAAALTDSRAFERAIADLDPASDSFAEDVKKAAQEAAEQNPKLKAAPAAGKSGAELNGGTGEGAITQEQFDRMSGQERNELYRTNPELYRRLSGR</sequence>